<protein>
    <submittedName>
        <fullName evidence="1">Uncharacterized protein</fullName>
    </submittedName>
</protein>
<reference evidence="1 2" key="1">
    <citation type="journal article" date="2014" name="Genome Announc.">
        <title>Genome Sequence of Gammaproteobacterial Pseudohaliea rubra Type Strain DSM 19751, Isolated from Coastal Seawater of the Mediterranean Sea.</title>
        <authorList>
            <person name="Spring S."/>
            <person name="Fiebig A."/>
            <person name="Riedel T."/>
            <person name="Goker M."/>
            <person name="Klenk H.P."/>
        </authorList>
    </citation>
    <scope>NUCLEOTIDE SEQUENCE [LARGE SCALE GENOMIC DNA]</scope>
    <source>
        <strain evidence="1 2">DSM 19751</strain>
    </source>
</reference>
<evidence type="ECO:0000313" key="1">
    <source>
        <dbReference type="EMBL" id="KGE03817.1"/>
    </source>
</evidence>
<keyword evidence="2" id="KW-1185">Reference proteome</keyword>
<accession>A0A095VQT0</accession>
<proteinExistence type="predicted"/>
<evidence type="ECO:0000313" key="2">
    <source>
        <dbReference type="Proteomes" id="UP000029640"/>
    </source>
</evidence>
<comment type="caution">
    <text evidence="1">The sequence shown here is derived from an EMBL/GenBank/DDBJ whole genome shotgun (WGS) entry which is preliminary data.</text>
</comment>
<organism evidence="1 2">
    <name type="scientific">Pseudohaliea rubra DSM 19751</name>
    <dbReference type="NCBI Taxonomy" id="1265313"/>
    <lineage>
        <taxon>Bacteria</taxon>
        <taxon>Pseudomonadati</taxon>
        <taxon>Pseudomonadota</taxon>
        <taxon>Gammaproteobacteria</taxon>
        <taxon>Cellvibrionales</taxon>
        <taxon>Halieaceae</taxon>
        <taxon>Pseudohaliea</taxon>
    </lineage>
</organism>
<dbReference type="EMBL" id="AUVB01000046">
    <property type="protein sequence ID" value="KGE03817.1"/>
    <property type="molecule type" value="Genomic_DNA"/>
</dbReference>
<gene>
    <name evidence="1" type="ORF">HRUBRA_01564</name>
</gene>
<name>A0A095VQT0_9GAMM</name>
<dbReference type="HOGENOM" id="CLU_3310692_0_0_6"/>
<dbReference type="Proteomes" id="UP000029640">
    <property type="component" value="Unassembled WGS sequence"/>
</dbReference>
<dbReference type="AlphaFoldDB" id="A0A095VQT0"/>
<sequence>MCDEDSGIDLSATLEDLSFPEVFSQWFYAAAATNGEPRC</sequence>